<dbReference type="RefSeq" id="WP_093937013.1">
    <property type="nucleotide sequence ID" value="NZ_NMQT01000102.1"/>
</dbReference>
<feature type="transmembrane region" description="Helical" evidence="1">
    <location>
        <begin position="147"/>
        <end position="164"/>
    </location>
</feature>
<keyword evidence="1" id="KW-1133">Transmembrane helix</keyword>
<organism evidence="2 3">
    <name type="scientific">Amycolatopsis thailandensis</name>
    <dbReference type="NCBI Taxonomy" id="589330"/>
    <lineage>
        <taxon>Bacteria</taxon>
        <taxon>Bacillati</taxon>
        <taxon>Actinomycetota</taxon>
        <taxon>Actinomycetes</taxon>
        <taxon>Pseudonocardiales</taxon>
        <taxon>Pseudonocardiaceae</taxon>
        <taxon>Amycolatopsis</taxon>
    </lineage>
</organism>
<sequence>MTTACYLTPQPVTVDVNQPTTATVVIRLDQRSCAKATTDAAGRLIRVTPKVRVELSNRGFNGTVDAITAAELPLDADRFEAVWKWSVKGDVPGDYRLSLVATALDDSAIFFQDSNSELQVRVNATWAYRLSKAGQWLKEAVTNTQTIVVGAIAIGSAGGTAFWFRRKKRPPASRGRPRRLRSPRLRRRRWGA</sequence>
<keyword evidence="1" id="KW-0812">Transmembrane</keyword>
<dbReference type="OrthoDB" id="4218602at2"/>
<gene>
    <name evidence="2" type="ORF">CFP71_28400</name>
</gene>
<comment type="caution">
    <text evidence="2">The sequence shown here is derived from an EMBL/GenBank/DDBJ whole genome shotgun (WGS) entry which is preliminary data.</text>
</comment>
<protein>
    <recommendedName>
        <fullName evidence="4">DUF3324 domain-containing protein</fullName>
    </recommendedName>
</protein>
<dbReference type="AlphaFoldDB" id="A0A229RUK4"/>
<dbReference type="EMBL" id="NMQT01000102">
    <property type="protein sequence ID" value="OXM50352.1"/>
    <property type="molecule type" value="Genomic_DNA"/>
</dbReference>
<proteinExistence type="predicted"/>
<dbReference type="Proteomes" id="UP000215223">
    <property type="component" value="Unassembled WGS sequence"/>
</dbReference>
<keyword evidence="3" id="KW-1185">Reference proteome</keyword>
<reference evidence="2 3" key="1">
    <citation type="submission" date="2017-07" db="EMBL/GenBank/DDBJ databases">
        <title>Amycolatopsis thailandensis Genome sequencing and assembly.</title>
        <authorList>
            <person name="Kaur N."/>
            <person name="Mayilraj S."/>
        </authorList>
    </citation>
    <scope>NUCLEOTIDE SEQUENCE [LARGE SCALE GENOMIC DNA]</scope>
    <source>
        <strain evidence="2 3">JCM 16380</strain>
    </source>
</reference>
<evidence type="ECO:0000313" key="2">
    <source>
        <dbReference type="EMBL" id="OXM50352.1"/>
    </source>
</evidence>
<evidence type="ECO:0000256" key="1">
    <source>
        <dbReference type="SAM" id="Phobius"/>
    </source>
</evidence>
<evidence type="ECO:0008006" key="4">
    <source>
        <dbReference type="Google" id="ProtNLM"/>
    </source>
</evidence>
<name>A0A229RUK4_9PSEU</name>
<evidence type="ECO:0000313" key="3">
    <source>
        <dbReference type="Proteomes" id="UP000215223"/>
    </source>
</evidence>
<keyword evidence="1" id="KW-0472">Membrane</keyword>
<accession>A0A229RUK4</accession>